<reference evidence="1 2" key="1">
    <citation type="journal article" date="2020" name="ISME J.">
        <title>Comparative genomics reveals insights into cyanobacterial evolution and habitat adaptation.</title>
        <authorList>
            <person name="Chen M.Y."/>
            <person name="Teng W.K."/>
            <person name="Zhao L."/>
            <person name="Hu C.X."/>
            <person name="Zhou Y.K."/>
            <person name="Han B.P."/>
            <person name="Song L.R."/>
            <person name="Shu W.S."/>
        </authorList>
    </citation>
    <scope>NUCLEOTIDE SEQUENCE [LARGE SCALE GENOMIC DNA]</scope>
    <source>
        <strain evidence="1 2">FACHB-159</strain>
    </source>
</reference>
<proteinExistence type="predicted"/>
<protein>
    <submittedName>
        <fullName evidence="1">DUF3370 domain-containing protein</fullName>
    </submittedName>
</protein>
<dbReference type="RefSeq" id="WP_190955935.1">
    <property type="nucleotide sequence ID" value="NZ_JACJTU010000013.1"/>
</dbReference>
<evidence type="ECO:0000313" key="2">
    <source>
        <dbReference type="Proteomes" id="UP000637383"/>
    </source>
</evidence>
<gene>
    <name evidence="1" type="ORF">H6H03_15405</name>
</gene>
<dbReference type="Proteomes" id="UP000637383">
    <property type="component" value="Unassembled WGS sequence"/>
</dbReference>
<dbReference type="InterPro" id="IPR021801">
    <property type="entry name" value="DUF3370"/>
</dbReference>
<dbReference type="Pfam" id="PF11850">
    <property type="entry name" value="DUF3370"/>
    <property type="match status" value="1"/>
</dbReference>
<dbReference type="EMBL" id="JACJTU010000013">
    <property type="protein sequence ID" value="MBD2735265.1"/>
    <property type="molecule type" value="Genomic_DNA"/>
</dbReference>
<evidence type="ECO:0000313" key="1">
    <source>
        <dbReference type="EMBL" id="MBD2735265.1"/>
    </source>
</evidence>
<comment type="caution">
    <text evidence="1">The sequence shown here is derived from an EMBL/GenBank/DDBJ whole genome shotgun (WGS) entry which is preliminary data.</text>
</comment>
<accession>A0ABR8K8A0</accession>
<organism evidence="1 2">
    <name type="scientific">Nostoc paludosum FACHB-159</name>
    <dbReference type="NCBI Taxonomy" id="2692908"/>
    <lineage>
        <taxon>Bacteria</taxon>
        <taxon>Bacillati</taxon>
        <taxon>Cyanobacteriota</taxon>
        <taxon>Cyanophyceae</taxon>
        <taxon>Nostocales</taxon>
        <taxon>Nostocaceae</taxon>
        <taxon>Nostoc</taxon>
    </lineage>
</organism>
<sequence length="472" mass="52196">MLVKLPSPVFIVLLGLAITQSFGCTNRNHNSAIAQSSPKPTYQEIVQAGEVRALPGKLDTIPVFNSNSPEWIKTEGILLSTFPSNGKKLPAAHLNFPFKGRFDLFAHHYTHTPKDLQTLYLGVIVHNPGKKPVTVDVLQAASYLMQDAPFVTLPPYIENNDGKAYSGPGARAVADVLRGVRQADFPAQLVIPPGQSRMLLNHPIPVRNLEKPVNGRSSFMRLRSSDSVYAASLAMFAKKNSDGSERQPTLKEWQTLLDTRNFAGPRDKTPTPPNATSGALIYGRVAGVSQGSQWQAKLVDNPQATNLTIPQRGKAISYPIVTLRGGRLGTEQIQTAKMLVRYPDTAYEAHGNYAVEYKLTLPLSNNTAQNQTVAVTLETPLKEDKLSQGGLRFRKPSLDFPFFRGTVRVRYFDDQGQQKIRYVHLWHRTGQVLEPLVQLTLPPSTKRIVNVDVIYPPDSTPPHVLSVKTLEK</sequence>
<name>A0ABR8K8A0_9NOSO</name>
<keyword evidence="2" id="KW-1185">Reference proteome</keyword>